<dbReference type="Proteomes" id="UP000186817">
    <property type="component" value="Unassembled WGS sequence"/>
</dbReference>
<keyword evidence="2" id="KW-1185">Reference proteome</keyword>
<proteinExistence type="predicted"/>
<dbReference type="AlphaFoldDB" id="A0A1Q9CI67"/>
<protein>
    <submittedName>
        <fullName evidence="1">Uncharacterized protein</fullName>
    </submittedName>
</protein>
<evidence type="ECO:0000313" key="1">
    <source>
        <dbReference type="EMBL" id="OLP82624.1"/>
    </source>
</evidence>
<evidence type="ECO:0000313" key="2">
    <source>
        <dbReference type="Proteomes" id="UP000186817"/>
    </source>
</evidence>
<sequence length="175" mass="18810">MAWVGLGRGSSVTNAKAKALVQGWELFKILVQLIRLEGKERAQMREVYHPYHLRNPGHGKLTPGVFVLLLGREECANMGGHQKDALVKEGGSPGGQASPDIRENVESKDAAVAPSIACEPFRQANCPAWKSGQQGLLVVKLWGANKSHVPQSLGNMFDSGGPNVEGIFTLVMGQV</sequence>
<reference evidence="1 2" key="1">
    <citation type="submission" date="2016-02" db="EMBL/GenBank/DDBJ databases">
        <title>Genome analysis of coral dinoflagellate symbionts highlights evolutionary adaptations to a symbiotic lifestyle.</title>
        <authorList>
            <person name="Aranda M."/>
            <person name="Li Y."/>
            <person name="Liew Y.J."/>
            <person name="Baumgarten S."/>
            <person name="Simakov O."/>
            <person name="Wilson M."/>
            <person name="Piel J."/>
            <person name="Ashoor H."/>
            <person name="Bougouffa S."/>
            <person name="Bajic V.B."/>
            <person name="Ryu T."/>
            <person name="Ravasi T."/>
            <person name="Bayer T."/>
            <person name="Micklem G."/>
            <person name="Kim H."/>
            <person name="Bhak J."/>
            <person name="Lajeunesse T.C."/>
            <person name="Voolstra C.R."/>
        </authorList>
    </citation>
    <scope>NUCLEOTIDE SEQUENCE [LARGE SCALE GENOMIC DNA]</scope>
    <source>
        <strain evidence="1 2">CCMP2467</strain>
    </source>
</reference>
<comment type="caution">
    <text evidence="1">The sequence shown here is derived from an EMBL/GenBank/DDBJ whole genome shotgun (WGS) entry which is preliminary data.</text>
</comment>
<dbReference type="EMBL" id="LSRX01001178">
    <property type="protein sequence ID" value="OLP82624.1"/>
    <property type="molecule type" value="Genomic_DNA"/>
</dbReference>
<organism evidence="1 2">
    <name type="scientific">Symbiodinium microadriaticum</name>
    <name type="common">Dinoflagellate</name>
    <name type="synonym">Zooxanthella microadriatica</name>
    <dbReference type="NCBI Taxonomy" id="2951"/>
    <lineage>
        <taxon>Eukaryota</taxon>
        <taxon>Sar</taxon>
        <taxon>Alveolata</taxon>
        <taxon>Dinophyceae</taxon>
        <taxon>Suessiales</taxon>
        <taxon>Symbiodiniaceae</taxon>
        <taxon>Symbiodinium</taxon>
    </lineage>
</organism>
<accession>A0A1Q9CI67</accession>
<name>A0A1Q9CI67_SYMMI</name>
<gene>
    <name evidence="1" type="ORF">AK812_SmicGene36700</name>
</gene>